<sequence>MATRATRTDSSTDCKVALPRWKDLTKDSEPATSVANISSQDGANRVWPNESASRRQDGQEETEEDKQEEWEINDQPKTLKVRSTTESIPLPDPEVVEVQRPSVHAAK</sequence>
<dbReference type="EMBL" id="JAVRRL010000004">
    <property type="protein sequence ID" value="KAK5117708.1"/>
    <property type="molecule type" value="Genomic_DNA"/>
</dbReference>
<feature type="region of interest" description="Disordered" evidence="1">
    <location>
        <begin position="25"/>
        <end position="107"/>
    </location>
</feature>
<feature type="compositionally biased region" description="Polar residues" evidence="1">
    <location>
        <begin position="30"/>
        <end position="42"/>
    </location>
</feature>
<comment type="caution">
    <text evidence="2">The sequence shown here is derived from an EMBL/GenBank/DDBJ whole genome shotgun (WGS) entry which is preliminary data.</text>
</comment>
<feature type="compositionally biased region" description="Acidic residues" evidence="1">
    <location>
        <begin position="59"/>
        <end position="72"/>
    </location>
</feature>
<evidence type="ECO:0000256" key="1">
    <source>
        <dbReference type="SAM" id="MobiDB-lite"/>
    </source>
</evidence>
<evidence type="ECO:0000313" key="2">
    <source>
        <dbReference type="EMBL" id="KAK5117708.1"/>
    </source>
</evidence>
<proteinExistence type="predicted"/>
<organism evidence="2 3">
    <name type="scientific">Meristemomyces frigidus</name>
    <dbReference type="NCBI Taxonomy" id="1508187"/>
    <lineage>
        <taxon>Eukaryota</taxon>
        <taxon>Fungi</taxon>
        <taxon>Dikarya</taxon>
        <taxon>Ascomycota</taxon>
        <taxon>Pezizomycotina</taxon>
        <taxon>Dothideomycetes</taxon>
        <taxon>Dothideomycetidae</taxon>
        <taxon>Mycosphaerellales</taxon>
        <taxon>Teratosphaeriaceae</taxon>
        <taxon>Meristemomyces</taxon>
    </lineage>
</organism>
<name>A0AAN7YSC3_9PEZI</name>
<dbReference type="AlphaFoldDB" id="A0AAN7YSC3"/>
<protein>
    <submittedName>
        <fullName evidence="2">Uncharacterized protein</fullName>
    </submittedName>
</protein>
<accession>A0AAN7YSC3</accession>
<reference evidence="2" key="1">
    <citation type="submission" date="2023-08" db="EMBL/GenBank/DDBJ databases">
        <title>Black Yeasts Isolated from many extreme environments.</title>
        <authorList>
            <person name="Coleine C."/>
            <person name="Stajich J.E."/>
            <person name="Selbmann L."/>
        </authorList>
    </citation>
    <scope>NUCLEOTIDE SEQUENCE</scope>
    <source>
        <strain evidence="2">CCFEE 5401</strain>
    </source>
</reference>
<gene>
    <name evidence="2" type="ORF">LTR62_005132</name>
</gene>
<dbReference type="Proteomes" id="UP001310890">
    <property type="component" value="Unassembled WGS sequence"/>
</dbReference>
<evidence type="ECO:0000313" key="3">
    <source>
        <dbReference type="Proteomes" id="UP001310890"/>
    </source>
</evidence>